<evidence type="ECO:0000256" key="1">
    <source>
        <dbReference type="ARBA" id="ARBA00004651"/>
    </source>
</evidence>
<dbReference type="Pfam" id="PF02366">
    <property type="entry name" value="PMT"/>
    <property type="match status" value="1"/>
</dbReference>
<keyword evidence="5 8" id="KW-0812">Transmembrane</keyword>
<accession>A0A5E7MKQ5</accession>
<dbReference type="AlphaFoldDB" id="A0A5E7MKQ5"/>
<dbReference type="GO" id="GO:0000030">
    <property type="term" value="F:mannosyltransferase activity"/>
    <property type="evidence" value="ECO:0007669"/>
    <property type="project" value="InterPro"/>
</dbReference>
<feature type="transmembrane region" description="Helical" evidence="8">
    <location>
        <begin position="323"/>
        <end position="342"/>
    </location>
</feature>
<feature type="transmembrane region" description="Helical" evidence="8">
    <location>
        <begin position="348"/>
        <end position="369"/>
    </location>
</feature>
<keyword evidence="7 8" id="KW-0472">Membrane</keyword>
<evidence type="ECO:0000256" key="7">
    <source>
        <dbReference type="ARBA" id="ARBA00023136"/>
    </source>
</evidence>
<dbReference type="InterPro" id="IPR003342">
    <property type="entry name" value="ArnT-like_N"/>
</dbReference>
<reference evidence="10 11" key="1">
    <citation type="submission" date="2019-09" db="EMBL/GenBank/DDBJ databases">
        <authorList>
            <person name="Chandra G."/>
            <person name="Truman W A."/>
        </authorList>
    </citation>
    <scope>NUCLEOTIDE SEQUENCE [LARGE SCALE GENOMIC DNA]</scope>
    <source>
        <strain evidence="10">PS847</strain>
    </source>
</reference>
<evidence type="ECO:0000259" key="9">
    <source>
        <dbReference type="Pfam" id="PF02366"/>
    </source>
</evidence>
<name>A0A5E7MKQ5_PSEFL</name>
<evidence type="ECO:0000313" key="10">
    <source>
        <dbReference type="EMBL" id="VVP25130.1"/>
    </source>
</evidence>
<evidence type="ECO:0000256" key="6">
    <source>
        <dbReference type="ARBA" id="ARBA00022989"/>
    </source>
</evidence>
<organism evidence="10 11">
    <name type="scientific">Pseudomonas fluorescens</name>
    <dbReference type="NCBI Taxonomy" id="294"/>
    <lineage>
        <taxon>Bacteria</taxon>
        <taxon>Pseudomonadati</taxon>
        <taxon>Pseudomonadota</taxon>
        <taxon>Gammaproteobacteria</taxon>
        <taxon>Pseudomonadales</taxon>
        <taxon>Pseudomonadaceae</taxon>
        <taxon>Pseudomonas</taxon>
    </lineage>
</organism>
<feature type="transmembrane region" description="Helical" evidence="8">
    <location>
        <begin position="12"/>
        <end position="33"/>
    </location>
</feature>
<evidence type="ECO:0000256" key="8">
    <source>
        <dbReference type="SAM" id="Phobius"/>
    </source>
</evidence>
<dbReference type="GO" id="GO:0006493">
    <property type="term" value="P:protein O-linked glycosylation"/>
    <property type="evidence" value="ECO:0007669"/>
    <property type="project" value="InterPro"/>
</dbReference>
<dbReference type="GO" id="GO:0009103">
    <property type="term" value="P:lipopolysaccharide biosynthetic process"/>
    <property type="evidence" value="ECO:0007669"/>
    <property type="project" value="UniProtKB-ARBA"/>
</dbReference>
<evidence type="ECO:0000256" key="4">
    <source>
        <dbReference type="ARBA" id="ARBA00022679"/>
    </source>
</evidence>
<feature type="transmembrane region" description="Helical" evidence="8">
    <location>
        <begin position="200"/>
        <end position="216"/>
    </location>
</feature>
<feature type="transmembrane region" description="Helical" evidence="8">
    <location>
        <begin position="376"/>
        <end position="393"/>
    </location>
</feature>
<dbReference type="EMBL" id="CABVIC010000004">
    <property type="protein sequence ID" value="VVP25130.1"/>
    <property type="molecule type" value="Genomic_DNA"/>
</dbReference>
<keyword evidence="3" id="KW-0328">Glycosyltransferase</keyword>
<evidence type="ECO:0000256" key="2">
    <source>
        <dbReference type="ARBA" id="ARBA00022475"/>
    </source>
</evidence>
<evidence type="ECO:0000256" key="5">
    <source>
        <dbReference type="ARBA" id="ARBA00022692"/>
    </source>
</evidence>
<protein>
    <recommendedName>
        <fullName evidence="9">ArnT-like N-terminal domain-containing protein</fullName>
    </recommendedName>
</protein>
<dbReference type="GO" id="GO:0005886">
    <property type="term" value="C:plasma membrane"/>
    <property type="evidence" value="ECO:0007669"/>
    <property type="project" value="UniProtKB-SubCell"/>
</dbReference>
<feature type="transmembrane region" description="Helical" evidence="8">
    <location>
        <begin position="291"/>
        <end position="316"/>
    </location>
</feature>
<keyword evidence="2" id="KW-1003">Cell membrane</keyword>
<keyword evidence="6 8" id="KW-1133">Transmembrane helix</keyword>
<dbReference type="Proteomes" id="UP000326067">
    <property type="component" value="Unassembled WGS sequence"/>
</dbReference>
<dbReference type="PANTHER" id="PTHR33908">
    <property type="entry name" value="MANNOSYLTRANSFERASE YKCB-RELATED"/>
    <property type="match status" value="1"/>
</dbReference>
<keyword evidence="4" id="KW-0808">Transferase</keyword>
<dbReference type="PANTHER" id="PTHR33908:SF11">
    <property type="entry name" value="MEMBRANE PROTEIN"/>
    <property type="match status" value="1"/>
</dbReference>
<feature type="domain" description="ArnT-like N-terminal" evidence="9">
    <location>
        <begin position="104"/>
        <end position="244"/>
    </location>
</feature>
<comment type="subcellular location">
    <subcellularLocation>
        <location evidence="1">Cell membrane</location>
        <topology evidence="1">Multi-pass membrane protein</topology>
    </subcellularLocation>
</comment>
<dbReference type="GO" id="GO:0016763">
    <property type="term" value="F:pentosyltransferase activity"/>
    <property type="evidence" value="ECO:0007669"/>
    <property type="project" value="TreeGrafter"/>
</dbReference>
<evidence type="ECO:0000256" key="3">
    <source>
        <dbReference type="ARBA" id="ARBA00022676"/>
    </source>
</evidence>
<gene>
    <name evidence="10" type="ORF">PS847_04049</name>
</gene>
<feature type="transmembrane region" description="Helical" evidence="8">
    <location>
        <begin position="132"/>
        <end position="149"/>
    </location>
</feature>
<dbReference type="RefSeq" id="WP_150637701.1">
    <property type="nucleotide sequence ID" value="NZ_CABVIC010000004.1"/>
</dbReference>
<evidence type="ECO:0000313" key="11">
    <source>
        <dbReference type="Proteomes" id="UP000326067"/>
    </source>
</evidence>
<proteinExistence type="predicted"/>
<sequence length="643" mass="71726">MKFYKLSSQYLSSIRGIQLISLATLVYAFYIALNYAGQPLIELFGFRQTQTALTSFWFIQEGYKLAYETPVSGAPWSIPFEFPLYQAIVAFISQLLDSDLGKTGRLVSFAFLVLCLYPVNEICKSLKLSRSSFYLFVGLLFSSPIYLFWGRTFMIETMALFFAVLAIKYFLDFLNAKGKWAAAGFFVCISLAILQKATTGLPVLAVLAFVFLFYEIDRNKSIIGAISVKNIIWAVTLFALPIVIGYGWTFYTDIIKSKNEFGMSITSQSLSAWNWGTLTQRLSMPLYSDVIWSRIIKGNLSGIFGIAIILGALLLSKSNKLKFIIVAACALGILPLFIFTNLHLVHTYYQSANVIFLIFALAVAVAEGLEGARRTVISAIVFLALVLNNYGAFANDYFNKVHEDLNIGNSRDLMLGEALKRNMSHDEGLVVYGNDWSSSIAYYAEHKSFTVPDRFRNLNKVINTPEAYLGGLPLGAISSCPEAPVPTVRQLVDWKHNGTQWKAAEVWNCIVAFPEKTIGLDLPKVKTDCQGNLDYVGDTTSKTPDTVQFKGWTTIDGSQNTIPSQVYITLTDANGAVKYYNAVQSYYYGVGDLFNRRDIVNAGFGRIIDTSTLSGKYTVGVERVVDQQMQVCQFSKELQVNKK</sequence>
<feature type="transmembrane region" description="Helical" evidence="8">
    <location>
        <begin position="228"/>
        <end position="251"/>
    </location>
</feature>
<dbReference type="InterPro" id="IPR050297">
    <property type="entry name" value="LipidA_mod_glycosyltrf_83"/>
</dbReference>